<sequence length="350" mass="40163">MVGSRVYVGGLPYGVRERDLERFFKGYGRTRDILIKNGYGFVEFEDYRDADDAVYELNGKELLGERVVVEPARGTARGSHRDRYDDRYGGRRGGGGRYNDKNKNSRSSSRYGPPLRTEYRLIVENLSSRVSWQDLKDYMRQAGEVTYADAHKQRRNEGSRSVVEFASLSDMKTAIEKLDDTDLNGRRIRLVEDRRSGRGRGGRGQSGSSSSRSRSRSRRRSRSRSRRSSRSRSKSHSRSKSRGARSKSKSPVKSRSRSRSNKSREVSKSKSKSRSHSRSRSRSPKRDSRSRSRSNSKRESRSRSRSKSRRDSRSRDRSVSNDNKSRSRSRSVSPKNGHASPDRHNESMDD</sequence>
<keyword evidence="5" id="KW-0677">Repeat</keyword>
<keyword evidence="13" id="KW-1185">Reference proteome</keyword>
<feature type="compositionally biased region" description="Basic and acidic residues" evidence="10">
    <location>
        <begin position="309"/>
        <end position="325"/>
    </location>
</feature>
<dbReference type="Gene3D" id="3.30.70.330">
    <property type="match status" value="2"/>
</dbReference>
<organism evidence="12 13">
    <name type="scientific">Glossina brevipalpis</name>
    <dbReference type="NCBI Taxonomy" id="37001"/>
    <lineage>
        <taxon>Eukaryota</taxon>
        <taxon>Metazoa</taxon>
        <taxon>Ecdysozoa</taxon>
        <taxon>Arthropoda</taxon>
        <taxon>Hexapoda</taxon>
        <taxon>Insecta</taxon>
        <taxon>Pterygota</taxon>
        <taxon>Neoptera</taxon>
        <taxon>Endopterygota</taxon>
        <taxon>Diptera</taxon>
        <taxon>Brachycera</taxon>
        <taxon>Muscomorpha</taxon>
        <taxon>Hippoboscoidea</taxon>
        <taxon>Glossinidae</taxon>
        <taxon>Glossina</taxon>
    </lineage>
</organism>
<feature type="region of interest" description="Disordered" evidence="10">
    <location>
        <begin position="73"/>
        <end position="113"/>
    </location>
</feature>
<evidence type="ECO:0000256" key="6">
    <source>
        <dbReference type="ARBA" id="ARBA00022884"/>
    </source>
</evidence>
<dbReference type="PROSITE" id="PS50102">
    <property type="entry name" value="RRM"/>
    <property type="match status" value="2"/>
</dbReference>
<dbReference type="PANTHER" id="PTHR48038:SF3">
    <property type="entry name" value="SPLICING FACTOR, ARGININE_SERINE-RICH 1-RELATED"/>
    <property type="match status" value="1"/>
</dbReference>
<dbReference type="EnsemblMetazoa" id="GBRI027086-RA">
    <property type="protein sequence ID" value="GBRI027086-PA"/>
    <property type="gene ID" value="GBRI027086"/>
</dbReference>
<feature type="compositionally biased region" description="Basic and acidic residues" evidence="10">
    <location>
        <begin position="79"/>
        <end position="89"/>
    </location>
</feature>
<dbReference type="InterPro" id="IPR035979">
    <property type="entry name" value="RBD_domain_sf"/>
</dbReference>
<dbReference type="PANTHER" id="PTHR48038">
    <property type="entry name" value="RIBONUCLEOPROTEIN RB97D"/>
    <property type="match status" value="1"/>
</dbReference>
<feature type="region of interest" description="Disordered" evidence="10">
    <location>
        <begin position="189"/>
        <end position="350"/>
    </location>
</feature>
<dbReference type="InterPro" id="IPR047190">
    <property type="entry name" value="RRM2_SRSF4/6"/>
</dbReference>
<keyword evidence="8" id="KW-0539">Nucleus</keyword>
<feature type="compositionally biased region" description="Basic residues" evidence="10">
    <location>
        <begin position="213"/>
        <end position="261"/>
    </location>
</feature>
<feature type="compositionally biased region" description="Basic and acidic residues" evidence="10">
    <location>
        <begin position="340"/>
        <end position="350"/>
    </location>
</feature>
<evidence type="ECO:0000256" key="10">
    <source>
        <dbReference type="SAM" id="MobiDB-lite"/>
    </source>
</evidence>
<feature type="compositionally biased region" description="Basic residues" evidence="10">
    <location>
        <begin position="269"/>
        <end position="283"/>
    </location>
</feature>
<feature type="domain" description="RRM" evidence="11">
    <location>
        <begin position="4"/>
        <end position="74"/>
    </location>
</feature>
<dbReference type="CDD" id="cd12337">
    <property type="entry name" value="RRM1_SRSF4_like"/>
    <property type="match status" value="1"/>
</dbReference>
<evidence type="ECO:0000256" key="7">
    <source>
        <dbReference type="ARBA" id="ARBA00023187"/>
    </source>
</evidence>
<dbReference type="SMART" id="SM00360">
    <property type="entry name" value="RRM"/>
    <property type="match status" value="2"/>
</dbReference>
<evidence type="ECO:0000313" key="13">
    <source>
        <dbReference type="Proteomes" id="UP000091820"/>
    </source>
</evidence>
<evidence type="ECO:0000256" key="2">
    <source>
        <dbReference type="ARBA" id="ARBA00010269"/>
    </source>
</evidence>
<name>A0A1A9WPG4_9MUSC</name>
<dbReference type="GO" id="GO:0005634">
    <property type="term" value="C:nucleus"/>
    <property type="evidence" value="ECO:0007669"/>
    <property type="project" value="UniProtKB-SubCell"/>
</dbReference>
<dbReference type="FunFam" id="3.30.70.330:FF:000420">
    <property type="entry name" value="serine-arginine protein 55 isoform X1"/>
    <property type="match status" value="1"/>
</dbReference>
<dbReference type="Proteomes" id="UP000091820">
    <property type="component" value="Unassembled WGS sequence"/>
</dbReference>
<dbReference type="AlphaFoldDB" id="A0A1A9WPG4"/>
<dbReference type="CDD" id="cd12600">
    <property type="entry name" value="RRM2_SRSF4_like"/>
    <property type="match status" value="1"/>
</dbReference>
<evidence type="ECO:0000256" key="8">
    <source>
        <dbReference type="ARBA" id="ARBA00023242"/>
    </source>
</evidence>
<dbReference type="GO" id="GO:0006397">
    <property type="term" value="P:mRNA processing"/>
    <property type="evidence" value="ECO:0007669"/>
    <property type="project" value="UniProtKB-KW"/>
</dbReference>
<evidence type="ECO:0000256" key="5">
    <source>
        <dbReference type="ARBA" id="ARBA00022737"/>
    </source>
</evidence>
<dbReference type="VEuPathDB" id="VectorBase:GBRI027086"/>
<feature type="compositionally biased region" description="Basic and acidic residues" evidence="10">
    <location>
        <begin position="284"/>
        <end position="302"/>
    </location>
</feature>
<evidence type="ECO:0000259" key="11">
    <source>
        <dbReference type="PROSITE" id="PS50102"/>
    </source>
</evidence>
<dbReference type="InterPro" id="IPR012677">
    <property type="entry name" value="Nucleotide-bd_a/b_plait_sf"/>
</dbReference>
<dbReference type="Pfam" id="PF00076">
    <property type="entry name" value="RRM_1"/>
    <property type="match status" value="2"/>
</dbReference>
<keyword evidence="3" id="KW-0597">Phosphoprotein</keyword>
<evidence type="ECO:0000256" key="1">
    <source>
        <dbReference type="ARBA" id="ARBA00004123"/>
    </source>
</evidence>
<evidence type="ECO:0000256" key="9">
    <source>
        <dbReference type="PROSITE-ProRule" id="PRU00176"/>
    </source>
</evidence>
<keyword evidence="6 9" id="KW-0694">RNA-binding</keyword>
<evidence type="ECO:0000256" key="3">
    <source>
        <dbReference type="ARBA" id="ARBA00022553"/>
    </source>
</evidence>
<dbReference type="SUPFAM" id="SSF54928">
    <property type="entry name" value="RNA-binding domain, RBD"/>
    <property type="match status" value="1"/>
</dbReference>
<comment type="subcellular location">
    <subcellularLocation>
        <location evidence="1">Nucleus</location>
    </subcellularLocation>
</comment>
<dbReference type="FunFam" id="3.30.70.330:FF:000028">
    <property type="entry name" value="Putative serine/arginine-rich splicing factor 4"/>
    <property type="match status" value="1"/>
</dbReference>
<dbReference type="InterPro" id="IPR000504">
    <property type="entry name" value="RRM_dom"/>
</dbReference>
<reference evidence="12" key="2">
    <citation type="submission" date="2020-05" db="UniProtKB">
        <authorList>
            <consortium name="EnsemblMetazoa"/>
        </authorList>
    </citation>
    <scope>IDENTIFICATION</scope>
    <source>
        <strain evidence="12">IAEA</strain>
    </source>
</reference>
<feature type="domain" description="RRM" evidence="11">
    <location>
        <begin position="119"/>
        <end position="195"/>
    </location>
</feature>
<evidence type="ECO:0000313" key="12">
    <source>
        <dbReference type="EnsemblMetazoa" id="GBRI027086-PA"/>
    </source>
</evidence>
<protein>
    <recommendedName>
        <fullName evidence="11">RRM domain-containing protein</fullName>
    </recommendedName>
</protein>
<dbReference type="GO" id="GO:0008380">
    <property type="term" value="P:RNA splicing"/>
    <property type="evidence" value="ECO:0007669"/>
    <property type="project" value="UniProtKB-KW"/>
</dbReference>
<dbReference type="STRING" id="37001.A0A1A9WPG4"/>
<dbReference type="GO" id="GO:0003723">
    <property type="term" value="F:RNA binding"/>
    <property type="evidence" value="ECO:0007669"/>
    <property type="project" value="UniProtKB-UniRule"/>
</dbReference>
<comment type="similarity">
    <text evidence="2">Belongs to the splicing factor SR family.</text>
</comment>
<proteinExistence type="inferred from homology"/>
<keyword evidence="7" id="KW-0508">mRNA splicing</keyword>
<reference evidence="13" key="1">
    <citation type="submission" date="2014-03" db="EMBL/GenBank/DDBJ databases">
        <authorList>
            <person name="Aksoy S."/>
            <person name="Warren W."/>
            <person name="Wilson R.K."/>
        </authorList>
    </citation>
    <scope>NUCLEOTIDE SEQUENCE [LARGE SCALE GENOMIC DNA]</scope>
    <source>
        <strain evidence="13">IAEA</strain>
    </source>
</reference>
<keyword evidence="4" id="KW-0507">mRNA processing</keyword>
<evidence type="ECO:0000256" key="4">
    <source>
        <dbReference type="ARBA" id="ARBA00022664"/>
    </source>
</evidence>
<accession>A0A1A9WPG4</accession>